<dbReference type="Pfam" id="PF13701">
    <property type="entry name" value="DDE_Tnp_1_4"/>
    <property type="match status" value="1"/>
</dbReference>
<comment type="caution">
    <text evidence="2">The sequence shown here is derived from an EMBL/GenBank/DDBJ whole genome shotgun (WGS) entry which is preliminary data.</text>
</comment>
<keyword evidence="3" id="KW-1185">Reference proteome</keyword>
<accession>A0ABS1HDC7</accession>
<evidence type="ECO:0000313" key="3">
    <source>
        <dbReference type="Proteomes" id="UP000618943"/>
    </source>
</evidence>
<dbReference type="InterPro" id="IPR025668">
    <property type="entry name" value="Tnp_DDE_dom"/>
</dbReference>
<dbReference type="Proteomes" id="UP000618943">
    <property type="component" value="Unassembled WGS sequence"/>
</dbReference>
<gene>
    <name evidence="2" type="ORF">JFL43_22195</name>
</gene>
<evidence type="ECO:0000259" key="1">
    <source>
        <dbReference type="Pfam" id="PF13701"/>
    </source>
</evidence>
<proteinExistence type="predicted"/>
<protein>
    <submittedName>
        <fullName evidence="2">Transposase</fullName>
    </submittedName>
</protein>
<reference evidence="2 3" key="1">
    <citation type="submission" date="2020-12" db="EMBL/GenBank/DDBJ databases">
        <title>YIM B01967 draft genome.</title>
        <authorList>
            <person name="Yan X."/>
        </authorList>
    </citation>
    <scope>NUCLEOTIDE SEQUENCE [LARGE SCALE GENOMIC DNA]</scope>
    <source>
        <strain evidence="2 3">YIM B01967</strain>
    </source>
</reference>
<organism evidence="2 3">
    <name type="scientific">Viridibacillus soli</name>
    <dbReference type="NCBI Taxonomy" id="2798301"/>
    <lineage>
        <taxon>Bacteria</taxon>
        <taxon>Bacillati</taxon>
        <taxon>Bacillota</taxon>
        <taxon>Bacilli</taxon>
        <taxon>Bacillales</taxon>
        <taxon>Caryophanaceae</taxon>
        <taxon>Viridibacillus</taxon>
    </lineage>
</organism>
<feature type="non-terminal residue" evidence="2">
    <location>
        <position position="1"/>
    </location>
</feature>
<feature type="domain" description="Transposase DDE" evidence="1">
    <location>
        <begin position="3"/>
        <end position="65"/>
    </location>
</feature>
<name>A0ABS1HDC7_9BACL</name>
<sequence length="65" mass="7231">TTGNQEDTTYNAHHQTKGLHPLLLFEGITGHCIKAVLRSGSVYTSNGVVAFLEPVLIHFKDRYPH</sequence>
<dbReference type="EMBL" id="JAEOAH010000105">
    <property type="protein sequence ID" value="MBK3497468.1"/>
    <property type="molecule type" value="Genomic_DNA"/>
</dbReference>
<evidence type="ECO:0000313" key="2">
    <source>
        <dbReference type="EMBL" id="MBK3497468.1"/>
    </source>
</evidence>